<evidence type="ECO:0000313" key="2">
    <source>
        <dbReference type="EMBL" id="KIW02727.1"/>
    </source>
</evidence>
<reference evidence="2 3" key="1">
    <citation type="submission" date="2015-01" db="EMBL/GenBank/DDBJ databases">
        <title>The Genome Sequence of Ochroconis gallopava CBS43764.</title>
        <authorList>
            <consortium name="The Broad Institute Genomics Platform"/>
            <person name="Cuomo C."/>
            <person name="de Hoog S."/>
            <person name="Gorbushina A."/>
            <person name="Stielow B."/>
            <person name="Teixiera M."/>
            <person name="Abouelleil A."/>
            <person name="Chapman S.B."/>
            <person name="Priest M."/>
            <person name="Young S.K."/>
            <person name="Wortman J."/>
            <person name="Nusbaum C."/>
            <person name="Birren B."/>
        </authorList>
    </citation>
    <scope>NUCLEOTIDE SEQUENCE [LARGE SCALE GENOMIC DNA]</scope>
    <source>
        <strain evidence="2 3">CBS 43764</strain>
    </source>
</reference>
<accession>A0A0D1YQ42</accession>
<protein>
    <recommendedName>
        <fullName evidence="1">LYC1 C-terminal domain-containing protein</fullName>
    </recommendedName>
</protein>
<gene>
    <name evidence="2" type="ORF">PV09_06161</name>
</gene>
<dbReference type="FunCoup" id="A0A0D1YQ42">
    <property type="interactions" value="91"/>
</dbReference>
<evidence type="ECO:0000259" key="1">
    <source>
        <dbReference type="Pfam" id="PF22998"/>
    </source>
</evidence>
<organism evidence="2 3">
    <name type="scientific">Verruconis gallopava</name>
    <dbReference type="NCBI Taxonomy" id="253628"/>
    <lineage>
        <taxon>Eukaryota</taxon>
        <taxon>Fungi</taxon>
        <taxon>Dikarya</taxon>
        <taxon>Ascomycota</taxon>
        <taxon>Pezizomycotina</taxon>
        <taxon>Dothideomycetes</taxon>
        <taxon>Pleosporomycetidae</taxon>
        <taxon>Venturiales</taxon>
        <taxon>Sympoventuriaceae</taxon>
        <taxon>Verruconis</taxon>
    </lineage>
</organism>
<dbReference type="CDD" id="cd04301">
    <property type="entry name" value="NAT_SF"/>
    <property type="match status" value="1"/>
</dbReference>
<name>A0A0D1YQ42_9PEZI</name>
<feature type="domain" description="LYC1 C-terminal" evidence="1">
    <location>
        <begin position="169"/>
        <end position="369"/>
    </location>
</feature>
<dbReference type="Pfam" id="PF13527">
    <property type="entry name" value="Acetyltransf_9"/>
    <property type="match status" value="1"/>
</dbReference>
<evidence type="ECO:0000313" key="3">
    <source>
        <dbReference type="Proteomes" id="UP000053259"/>
    </source>
</evidence>
<dbReference type="PANTHER" id="PTHR34815">
    <property type="entry name" value="LYSINE ACETYLTRANSFERASE"/>
    <property type="match status" value="1"/>
</dbReference>
<dbReference type="VEuPathDB" id="FungiDB:PV09_06161"/>
<dbReference type="PANTHER" id="PTHR34815:SF2">
    <property type="entry name" value="N-ACETYLTRANSFERASE DOMAIN-CONTAINING PROTEIN"/>
    <property type="match status" value="1"/>
</dbReference>
<dbReference type="GeneID" id="27314134"/>
<keyword evidence="3" id="KW-1185">Reference proteome</keyword>
<dbReference type="EMBL" id="KN847548">
    <property type="protein sequence ID" value="KIW02727.1"/>
    <property type="molecule type" value="Genomic_DNA"/>
</dbReference>
<dbReference type="RefSeq" id="XP_016212596.1">
    <property type="nucleotide sequence ID" value="XM_016359760.1"/>
</dbReference>
<dbReference type="Pfam" id="PF22998">
    <property type="entry name" value="GNAT_LYC1-like"/>
    <property type="match status" value="1"/>
</dbReference>
<dbReference type="HOGENOM" id="CLU_038171_0_0_1"/>
<dbReference type="OrthoDB" id="2020070at2759"/>
<dbReference type="Gene3D" id="3.40.630.30">
    <property type="match status" value="1"/>
</dbReference>
<dbReference type="Proteomes" id="UP000053259">
    <property type="component" value="Unassembled WGS sequence"/>
</dbReference>
<dbReference type="InterPro" id="IPR055100">
    <property type="entry name" value="GNAT_LYC1-like"/>
</dbReference>
<dbReference type="STRING" id="253628.A0A0D1YQ42"/>
<dbReference type="InterPro" id="IPR053013">
    <property type="entry name" value="LAT"/>
</dbReference>
<dbReference type="InterPro" id="IPR016181">
    <property type="entry name" value="Acyl_CoA_acyltransferase"/>
</dbReference>
<dbReference type="AlphaFoldDB" id="A0A0D1YQ42"/>
<sequence>MDGQNLDFSCFTFQEATIEERYQCWRSNSESWAGKLSVEDHVAREEWNGKQSLTRDGGQRYWVFKGPRYRGAQGETNIYSSVETLKKEVVLKFSDGTVKNTIAYGIASVFTAPEHRGKGVAAAMMERLGQWLDGDEAGCELSILYSDIGEYYARLGWPSYSSLEVILPSTSNAPSIAIESLTTKTVKELATDDVKRMNEKIISSPIPAGIDVLVGFLPTYSQAEWHFASEEFTASKLFNDVRIPFVKGAMNTDTGVWAYWTHDFNDNKLTILRIHADSTTGDKLDPNNSCLQTSVVQILGAAQKEAHDWGLDKVVIWNPNTIVLAACAQIMGRDIAPRKRTDSSVPCLRWKRREEKKVSWYLIEKYSWC</sequence>
<dbReference type="SUPFAM" id="SSF55729">
    <property type="entry name" value="Acyl-CoA N-acyltransferases (Nat)"/>
    <property type="match status" value="1"/>
</dbReference>
<dbReference type="InParanoid" id="A0A0D1YQ42"/>
<proteinExistence type="predicted"/>